<reference evidence="3 4" key="1">
    <citation type="journal article" date="2016" name="Nat. Commun.">
        <title>Thousands of microbial genomes shed light on interconnected biogeochemical processes in an aquifer system.</title>
        <authorList>
            <person name="Anantharaman K."/>
            <person name="Brown C.T."/>
            <person name="Hug L.A."/>
            <person name="Sharon I."/>
            <person name="Castelle C.J."/>
            <person name="Probst A.J."/>
            <person name="Thomas B.C."/>
            <person name="Singh A."/>
            <person name="Wilkins M.J."/>
            <person name="Karaoz U."/>
            <person name="Brodie E.L."/>
            <person name="Williams K.H."/>
            <person name="Hubbard S.S."/>
            <person name="Banfield J.F."/>
        </authorList>
    </citation>
    <scope>NUCLEOTIDE SEQUENCE [LARGE SCALE GENOMIC DNA]</scope>
</reference>
<evidence type="ECO:0000313" key="3">
    <source>
        <dbReference type="EMBL" id="OGF40552.1"/>
    </source>
</evidence>
<feature type="coiled-coil region" evidence="1">
    <location>
        <begin position="60"/>
        <end position="115"/>
    </location>
</feature>
<dbReference type="Proteomes" id="UP000177939">
    <property type="component" value="Unassembled WGS sequence"/>
</dbReference>
<feature type="coiled-coil region" evidence="1">
    <location>
        <begin position="620"/>
        <end position="654"/>
    </location>
</feature>
<dbReference type="EMBL" id="MFGL01000021">
    <property type="protein sequence ID" value="OGF40552.1"/>
    <property type="molecule type" value="Genomic_DNA"/>
</dbReference>
<protein>
    <recommendedName>
        <fullName evidence="2">RecF/RecN/SMC N-terminal domain-containing protein</fullName>
    </recommendedName>
</protein>
<dbReference type="SUPFAM" id="SSF52540">
    <property type="entry name" value="P-loop containing nucleoside triphosphate hydrolases"/>
    <property type="match status" value="1"/>
</dbReference>
<feature type="coiled-coil region" evidence="1">
    <location>
        <begin position="175"/>
        <end position="263"/>
    </location>
</feature>
<dbReference type="Pfam" id="PF02463">
    <property type="entry name" value="SMC_N"/>
    <property type="match status" value="1"/>
</dbReference>
<feature type="coiled-coil region" evidence="1">
    <location>
        <begin position="476"/>
        <end position="510"/>
    </location>
</feature>
<dbReference type="Gene3D" id="3.40.50.300">
    <property type="entry name" value="P-loop containing nucleotide triphosphate hydrolases"/>
    <property type="match status" value="2"/>
</dbReference>
<accession>A0A1F5TNI4</accession>
<proteinExistence type="predicted"/>
<evidence type="ECO:0000256" key="1">
    <source>
        <dbReference type="SAM" id="Coils"/>
    </source>
</evidence>
<organism evidence="3 4">
    <name type="scientific">Candidatus Falkowbacteria bacterium RIFOXYC2_FULL_47_12</name>
    <dbReference type="NCBI Taxonomy" id="1798004"/>
    <lineage>
        <taxon>Bacteria</taxon>
        <taxon>Candidatus Falkowiibacteriota</taxon>
    </lineage>
</organism>
<feature type="coiled-coil region" evidence="1">
    <location>
        <begin position="339"/>
        <end position="373"/>
    </location>
</feature>
<feature type="non-terminal residue" evidence="3">
    <location>
        <position position="1"/>
    </location>
</feature>
<comment type="caution">
    <text evidence="3">The sequence shown here is derived from an EMBL/GenBank/DDBJ whole genome shotgun (WGS) entry which is preliminary data.</text>
</comment>
<dbReference type="PANTHER" id="PTHR43977">
    <property type="entry name" value="STRUCTURAL MAINTENANCE OF CHROMOSOMES PROTEIN 3"/>
    <property type="match status" value="1"/>
</dbReference>
<feature type="domain" description="RecF/RecN/SMC N-terminal" evidence="2">
    <location>
        <begin position="2"/>
        <end position="757"/>
    </location>
</feature>
<sequence length="772" mass="87142">GEGEYLLNGNRVRLIDVQLLLAKASFGQRAYSVVGQGMVENFLNTTPAERKEFFDEATGVRVYQIKKHEAENKLGNAQTNLEQAEQLVAEIEPRMKSLTRQIKKLEQRTALEQELSARQKNYYAGLWQALRGNLETVNKRIVTAEEHQRGCSRELEKCAQELAFHERAGDDTRQRENLESEQRRLRAARDRSGQQLAEVRARKNVALEIAGSGDRAWLNRRAEELEHGLAESKQELQRSETELTEANKQVVALRKEHNAVDERIIERRRDIISYHTGGAEDEAGILQKLKAALAEIFVLHDAIDKNFSGNEDIGVIKKQFTLLRKKLAALKALTQAEPAARADADLEKINSEIITWEEEKDALTERYIAAQARAGAAGATIARFTETIARQETEQRDIRAKLSKQKSDGQGVDKNLARQEQALAGELAGIDQALEKITAQLQAGFDEERQRRAAVITLQKKARTLQDDYNRNASALGEAQVEKARVETRLEDLENEIRRETNNLRAVMDYRDFKKVNETAEQEIIAKLKRQLELIGGIDPEIQKEHAETKERFDFLQTQSMDLRAAITALQKIIVSLDKTITAKFDKAFDEIAQQFERYFNILFDGGTAKLEKIMEEEKHTEQADEVDDETVEIQKLETKNQKSKIELRKVKKIFTGIDVMACPPRKKVKHISALSGGERALTAIALIAAIIAVNPSPFVMLDEVDAALDEANSLRLGKILEDLSKKTQFIAITHNRTIMYKADVIYGVTMGDDGVSKLLSVKVEDAQAARR</sequence>
<keyword evidence="1" id="KW-0175">Coiled coil</keyword>
<evidence type="ECO:0000313" key="4">
    <source>
        <dbReference type="Proteomes" id="UP000177939"/>
    </source>
</evidence>
<evidence type="ECO:0000259" key="2">
    <source>
        <dbReference type="Pfam" id="PF02463"/>
    </source>
</evidence>
<name>A0A1F5TNI4_9BACT</name>
<gene>
    <name evidence="3" type="ORF">A2477_03355</name>
</gene>
<dbReference type="InterPro" id="IPR003395">
    <property type="entry name" value="RecF/RecN/SMC_N"/>
</dbReference>
<dbReference type="InterPro" id="IPR027417">
    <property type="entry name" value="P-loop_NTPase"/>
</dbReference>
<dbReference type="AlphaFoldDB" id="A0A1F5TNI4"/>